<dbReference type="EMBL" id="NMUH01009560">
    <property type="protein sequence ID" value="MQM20185.1"/>
    <property type="molecule type" value="Genomic_DNA"/>
</dbReference>
<evidence type="ECO:0000313" key="6">
    <source>
        <dbReference type="EMBL" id="MQM20185.1"/>
    </source>
</evidence>
<evidence type="ECO:0000313" key="7">
    <source>
        <dbReference type="Proteomes" id="UP000652761"/>
    </source>
</evidence>
<evidence type="ECO:0000256" key="3">
    <source>
        <dbReference type="ARBA" id="ARBA00022490"/>
    </source>
</evidence>
<dbReference type="InterPro" id="IPR002109">
    <property type="entry name" value="Glutaredoxin"/>
</dbReference>
<evidence type="ECO:0000259" key="5">
    <source>
        <dbReference type="Pfam" id="PF00462"/>
    </source>
</evidence>
<evidence type="ECO:0000256" key="4">
    <source>
        <dbReference type="ARBA" id="ARBA00023284"/>
    </source>
</evidence>
<dbReference type="Proteomes" id="UP000652761">
    <property type="component" value="Unassembled WGS sequence"/>
</dbReference>
<dbReference type="Gene3D" id="3.40.30.10">
    <property type="entry name" value="Glutaredoxin"/>
    <property type="match status" value="1"/>
</dbReference>
<dbReference type="SMR" id="A0A843XMC6"/>
<dbReference type="PANTHER" id="PTHR10168">
    <property type="entry name" value="GLUTAREDOXIN"/>
    <property type="match status" value="1"/>
</dbReference>
<dbReference type="InterPro" id="IPR036249">
    <property type="entry name" value="Thioredoxin-like_sf"/>
</dbReference>
<dbReference type="AlphaFoldDB" id="A0A843XMC6"/>
<gene>
    <name evidence="6" type="ORF">Taro_053201</name>
</gene>
<keyword evidence="4" id="KW-0676">Redox-active center</keyword>
<dbReference type="GO" id="GO:0005737">
    <property type="term" value="C:cytoplasm"/>
    <property type="evidence" value="ECO:0007669"/>
    <property type="project" value="UniProtKB-SubCell"/>
</dbReference>
<sequence>MQGVQCRPLPNAAAVGVVDQLASAAAAKRAAAAAAAAVSPLSIDAAETPEKRIERLITENPVIIFSRSSCCMCHVMRRLLAAVGAHPLVIELDDAEMDRAVESLALSGPAGGTAAAVTPAVFIGGALVGGLESLMALHLSGHLVPRLREVGALYV</sequence>
<dbReference type="InterPro" id="IPR011905">
    <property type="entry name" value="GlrX-like_pln_2"/>
</dbReference>
<dbReference type="NCBIfam" id="TIGR02189">
    <property type="entry name" value="GlrX-like_plant"/>
    <property type="match status" value="1"/>
</dbReference>
<dbReference type="SUPFAM" id="SSF52833">
    <property type="entry name" value="Thioredoxin-like"/>
    <property type="match status" value="1"/>
</dbReference>
<reference evidence="6" key="1">
    <citation type="submission" date="2017-07" db="EMBL/GenBank/DDBJ databases">
        <title>Taro Niue Genome Assembly and Annotation.</title>
        <authorList>
            <person name="Atibalentja N."/>
            <person name="Keating K."/>
            <person name="Fields C.J."/>
        </authorList>
    </citation>
    <scope>NUCLEOTIDE SEQUENCE</scope>
    <source>
        <strain evidence="6">Niue_2</strain>
        <tissue evidence="6">Leaf</tissue>
    </source>
</reference>
<dbReference type="OrthoDB" id="418495at2759"/>
<comment type="caution">
    <text evidence="6">The sequence shown here is derived from an EMBL/GenBank/DDBJ whole genome shotgun (WGS) entry which is preliminary data.</text>
</comment>
<keyword evidence="3" id="KW-0963">Cytoplasm</keyword>
<dbReference type="CDD" id="cd03419">
    <property type="entry name" value="GRX_GRXh_1_2_like"/>
    <property type="match status" value="1"/>
</dbReference>
<protein>
    <recommendedName>
        <fullName evidence="5">Glutaredoxin domain-containing protein</fullName>
    </recommendedName>
</protein>
<dbReference type="PROSITE" id="PS51354">
    <property type="entry name" value="GLUTAREDOXIN_2"/>
    <property type="match status" value="1"/>
</dbReference>
<evidence type="ECO:0000256" key="1">
    <source>
        <dbReference type="ARBA" id="ARBA00004496"/>
    </source>
</evidence>
<keyword evidence="7" id="KW-1185">Reference proteome</keyword>
<name>A0A843XMC6_COLES</name>
<dbReference type="InterPro" id="IPR014025">
    <property type="entry name" value="Glutaredoxin_subgr"/>
</dbReference>
<comment type="similarity">
    <text evidence="2">Belongs to the glutaredoxin family. CC-type subfamily.</text>
</comment>
<accession>A0A843XMC6</accession>
<organism evidence="6 7">
    <name type="scientific">Colocasia esculenta</name>
    <name type="common">Wild taro</name>
    <name type="synonym">Arum esculentum</name>
    <dbReference type="NCBI Taxonomy" id="4460"/>
    <lineage>
        <taxon>Eukaryota</taxon>
        <taxon>Viridiplantae</taxon>
        <taxon>Streptophyta</taxon>
        <taxon>Embryophyta</taxon>
        <taxon>Tracheophyta</taxon>
        <taxon>Spermatophyta</taxon>
        <taxon>Magnoliopsida</taxon>
        <taxon>Liliopsida</taxon>
        <taxon>Araceae</taxon>
        <taxon>Aroideae</taxon>
        <taxon>Colocasieae</taxon>
        <taxon>Colocasia</taxon>
    </lineage>
</organism>
<feature type="domain" description="Glutaredoxin" evidence="5">
    <location>
        <begin position="62"/>
        <end position="127"/>
    </location>
</feature>
<proteinExistence type="inferred from homology"/>
<evidence type="ECO:0000256" key="2">
    <source>
        <dbReference type="ARBA" id="ARBA00007568"/>
    </source>
</evidence>
<comment type="subcellular location">
    <subcellularLocation>
        <location evidence="1">Cytoplasm</location>
    </subcellularLocation>
</comment>
<dbReference type="Pfam" id="PF00462">
    <property type="entry name" value="Glutaredoxin"/>
    <property type="match status" value="1"/>
</dbReference>
<dbReference type="PRINTS" id="PR00160">
    <property type="entry name" value="GLUTAREDOXIN"/>
</dbReference>